<dbReference type="AlphaFoldDB" id="A0A4Q9Q3G2"/>
<feature type="signal peptide" evidence="2">
    <location>
        <begin position="1"/>
        <end position="20"/>
    </location>
</feature>
<protein>
    <submittedName>
        <fullName evidence="3">Uncharacterized protein</fullName>
    </submittedName>
</protein>
<dbReference type="EMBL" id="ML145097">
    <property type="protein sequence ID" value="TBU61695.1"/>
    <property type="molecule type" value="Genomic_DNA"/>
</dbReference>
<feature type="compositionally biased region" description="Low complexity" evidence="1">
    <location>
        <begin position="448"/>
        <end position="459"/>
    </location>
</feature>
<keyword evidence="4" id="KW-1185">Reference proteome</keyword>
<evidence type="ECO:0000313" key="3">
    <source>
        <dbReference type="EMBL" id="TBU61695.1"/>
    </source>
</evidence>
<evidence type="ECO:0000313" key="4">
    <source>
        <dbReference type="Proteomes" id="UP000292082"/>
    </source>
</evidence>
<dbReference type="Proteomes" id="UP000292082">
    <property type="component" value="Unassembled WGS sequence"/>
</dbReference>
<feature type="region of interest" description="Disordered" evidence="1">
    <location>
        <begin position="122"/>
        <end position="172"/>
    </location>
</feature>
<feature type="region of interest" description="Disordered" evidence="1">
    <location>
        <begin position="530"/>
        <end position="550"/>
    </location>
</feature>
<organism evidence="3 4">
    <name type="scientific">Dichomitus squalens</name>
    <dbReference type="NCBI Taxonomy" id="114155"/>
    <lineage>
        <taxon>Eukaryota</taxon>
        <taxon>Fungi</taxon>
        <taxon>Dikarya</taxon>
        <taxon>Basidiomycota</taxon>
        <taxon>Agaricomycotina</taxon>
        <taxon>Agaricomycetes</taxon>
        <taxon>Polyporales</taxon>
        <taxon>Polyporaceae</taxon>
        <taxon>Dichomitus</taxon>
    </lineage>
</organism>
<sequence>MIAPALLSMCAAALIVSASAAPIEMKTAFNALPAVGEMTLAVLGPSEVPNIFGEGLGGLPVPLKRTPTPEDVSRPIQTLRTDHLLRLPRNANFREADYGVNPAAAFQTIVPIEAIEAVPSAATPAPTNAPHSRRGQPPADWRFAADMPDSTPPAPSPTGLLAGANGLGTSKPNKLDANNLPLKPDMSPPFRVAASGLQDFGAARYNTSNIFHQALGAAFLKPDETAAAAPAAPAMQAVPQVDKAGSTLPNVSQVDKSGSTLPKVNKVDSTVPKVDKADTGVPKVDKVDSNVPKVNKVDSTIPKVDKAGSAFPTFPQVNKADSAIPNAKQLNKAGSAVPDVQQNMGAVAPNHRRRLLEPTRYLTNAGASAAALHNVARAKEPVQELSQATKAFLPRHIFELNTDALLPPAQNNNVNLSDPLTAYEYEQKKHVGLINLDSNRPPVPPATPSLAALSPATSDASEDVDRVQTATQKADKASMKAKKLAGNAQKITGNSDVMTGGGTATGGKKSVSSASKAVKNAAVVPNTNSAVKGASKMVTKNRRLAPVPRS</sequence>
<feature type="compositionally biased region" description="Low complexity" evidence="1">
    <location>
        <begin position="159"/>
        <end position="168"/>
    </location>
</feature>
<evidence type="ECO:0000256" key="1">
    <source>
        <dbReference type="SAM" id="MobiDB-lite"/>
    </source>
</evidence>
<evidence type="ECO:0000256" key="2">
    <source>
        <dbReference type="SAM" id="SignalP"/>
    </source>
</evidence>
<proteinExistence type="predicted"/>
<accession>A0A4Q9Q3G2</accession>
<keyword evidence="2" id="KW-0732">Signal</keyword>
<feature type="region of interest" description="Disordered" evidence="1">
    <location>
        <begin position="435"/>
        <end position="464"/>
    </location>
</feature>
<name>A0A4Q9Q3G2_9APHY</name>
<reference evidence="3 4" key="1">
    <citation type="submission" date="2019-01" db="EMBL/GenBank/DDBJ databases">
        <title>Draft genome sequences of three monokaryotic isolates of the white-rot basidiomycete fungus Dichomitus squalens.</title>
        <authorList>
            <consortium name="DOE Joint Genome Institute"/>
            <person name="Lopez S.C."/>
            <person name="Andreopoulos B."/>
            <person name="Pangilinan J."/>
            <person name="Lipzen A."/>
            <person name="Riley R."/>
            <person name="Ahrendt S."/>
            <person name="Ng V."/>
            <person name="Barry K."/>
            <person name="Daum C."/>
            <person name="Grigoriev I.V."/>
            <person name="Hilden K.S."/>
            <person name="Makela M.R."/>
            <person name="de Vries R.P."/>
        </authorList>
    </citation>
    <scope>NUCLEOTIDE SEQUENCE [LARGE SCALE GENOMIC DNA]</scope>
    <source>
        <strain evidence="3 4">CBS 464.89</strain>
    </source>
</reference>
<feature type="chain" id="PRO_5020776784" evidence="2">
    <location>
        <begin position="21"/>
        <end position="550"/>
    </location>
</feature>
<gene>
    <name evidence="3" type="ORF">BD310DRAFT_176993</name>
</gene>